<proteinExistence type="predicted"/>
<dbReference type="Gene3D" id="1.10.10.10">
    <property type="entry name" value="Winged helix-like DNA-binding domain superfamily/Winged helix DNA-binding domain"/>
    <property type="match status" value="1"/>
</dbReference>
<gene>
    <name evidence="1" type="ORF">KSW82_17010</name>
</gene>
<dbReference type="SUPFAM" id="SSF46785">
    <property type="entry name" value="Winged helix' DNA-binding domain"/>
    <property type="match status" value="1"/>
</dbReference>
<dbReference type="Proteomes" id="UP001196765">
    <property type="component" value="Unassembled WGS sequence"/>
</dbReference>
<sequence length="94" mass="10790">MGKIKKNNKDVFQSYILTVAKYKFSIYEKRILYRLVDIAQKDVPQPLKNSLYKVEPSECGVNVTMPVADILKDETDNNYAKAKKAFKDLSEKGI</sequence>
<feature type="non-terminal residue" evidence="1">
    <location>
        <position position="94"/>
    </location>
</feature>
<evidence type="ECO:0000313" key="2">
    <source>
        <dbReference type="Proteomes" id="UP001196765"/>
    </source>
</evidence>
<evidence type="ECO:0000313" key="1">
    <source>
        <dbReference type="EMBL" id="MBV3389406.1"/>
    </source>
</evidence>
<reference evidence="1" key="1">
    <citation type="submission" date="2021-06" db="EMBL/GenBank/DDBJ databases">
        <title>Collection of gut derived symbiotic bacterial strains cultured from healthy donors.</title>
        <authorList>
            <person name="Lin H."/>
            <person name="Littmann E."/>
            <person name="Pamer E.G."/>
        </authorList>
    </citation>
    <scope>NUCLEOTIDE SEQUENCE</scope>
    <source>
        <strain evidence="1">MSK.21.74</strain>
    </source>
</reference>
<name>A0AAW4N3R1_9BACT</name>
<protein>
    <submittedName>
        <fullName evidence="1">Replication initiation protein</fullName>
    </submittedName>
</protein>
<comment type="caution">
    <text evidence="1">The sequence shown here is derived from an EMBL/GenBank/DDBJ whole genome shotgun (WGS) entry which is preliminary data.</text>
</comment>
<dbReference type="AlphaFoldDB" id="A0AAW4N3R1"/>
<accession>A0AAW4N3R1</accession>
<organism evidence="1 2">
    <name type="scientific">Segatella copri</name>
    <dbReference type="NCBI Taxonomy" id="165179"/>
    <lineage>
        <taxon>Bacteria</taxon>
        <taxon>Pseudomonadati</taxon>
        <taxon>Bacteroidota</taxon>
        <taxon>Bacteroidia</taxon>
        <taxon>Bacteroidales</taxon>
        <taxon>Prevotellaceae</taxon>
        <taxon>Segatella</taxon>
    </lineage>
</organism>
<dbReference type="EMBL" id="JAHOEI010000244">
    <property type="protein sequence ID" value="MBV3389406.1"/>
    <property type="molecule type" value="Genomic_DNA"/>
</dbReference>
<dbReference type="InterPro" id="IPR036388">
    <property type="entry name" value="WH-like_DNA-bd_sf"/>
</dbReference>
<dbReference type="InterPro" id="IPR036390">
    <property type="entry name" value="WH_DNA-bd_sf"/>
</dbReference>